<evidence type="ECO:0000313" key="4">
    <source>
        <dbReference type="Proteomes" id="UP000271974"/>
    </source>
</evidence>
<dbReference type="FunFam" id="3.20.80.10:FF:000002">
    <property type="entry name" value="Heme-binding protein 2"/>
    <property type="match status" value="1"/>
</dbReference>
<dbReference type="SUPFAM" id="SSF55136">
    <property type="entry name" value="Probable bacterial effector-binding domain"/>
    <property type="match status" value="1"/>
</dbReference>
<dbReference type="InterPro" id="IPR011256">
    <property type="entry name" value="Reg_factor_effector_dom_sf"/>
</dbReference>
<organism evidence="3 4">
    <name type="scientific">Elysia chlorotica</name>
    <name type="common">Eastern emerald elysia</name>
    <name type="synonym">Sea slug</name>
    <dbReference type="NCBI Taxonomy" id="188477"/>
    <lineage>
        <taxon>Eukaryota</taxon>
        <taxon>Metazoa</taxon>
        <taxon>Spiralia</taxon>
        <taxon>Lophotrochozoa</taxon>
        <taxon>Mollusca</taxon>
        <taxon>Gastropoda</taxon>
        <taxon>Heterobranchia</taxon>
        <taxon>Euthyneura</taxon>
        <taxon>Panpulmonata</taxon>
        <taxon>Sacoglossa</taxon>
        <taxon>Placobranchoidea</taxon>
        <taxon>Plakobranchidae</taxon>
        <taxon>Elysia</taxon>
    </lineage>
</organism>
<protein>
    <recommendedName>
        <fullName evidence="5">Heme-binding protein 2</fullName>
    </recommendedName>
</protein>
<dbReference type="InterPro" id="IPR006917">
    <property type="entry name" value="SOUL_heme-bd"/>
</dbReference>
<gene>
    <name evidence="3" type="ORF">EGW08_004035</name>
</gene>
<dbReference type="Gene3D" id="3.20.80.10">
    <property type="entry name" value="Regulatory factor, effector binding domain"/>
    <property type="match status" value="1"/>
</dbReference>
<sequence length="208" mass="23298">MFSKVVMVLGSWLVASIAAATLPSTSTSHDICHGLQCPKFVVLNKTADWELRHYEATKWASANVTAMFKDEVGNQLFQYLFQYISKDNAAHTKIDMTAPVVTKIIHGQGPNCESEIIMHFMLPFAYWDSPIQPTNPAVTIQEIPAMDVYVRSFGGFAKDSDYLDNLAKLSGDLVVAGFPIEDAYFFTAGYDGPYTFLNRHNEVWIKKN</sequence>
<accession>A0A433U324</accession>
<keyword evidence="2" id="KW-0732">Signal</keyword>
<proteinExistence type="inferred from homology"/>
<evidence type="ECO:0000256" key="2">
    <source>
        <dbReference type="SAM" id="SignalP"/>
    </source>
</evidence>
<evidence type="ECO:0008006" key="5">
    <source>
        <dbReference type="Google" id="ProtNLM"/>
    </source>
</evidence>
<dbReference type="OrthoDB" id="6132620at2759"/>
<reference evidence="3 4" key="1">
    <citation type="submission" date="2019-01" db="EMBL/GenBank/DDBJ databases">
        <title>A draft genome assembly of the solar-powered sea slug Elysia chlorotica.</title>
        <authorList>
            <person name="Cai H."/>
            <person name="Li Q."/>
            <person name="Fang X."/>
            <person name="Li J."/>
            <person name="Curtis N.E."/>
            <person name="Altenburger A."/>
            <person name="Shibata T."/>
            <person name="Feng M."/>
            <person name="Maeda T."/>
            <person name="Schwartz J.A."/>
            <person name="Shigenobu S."/>
            <person name="Lundholm N."/>
            <person name="Nishiyama T."/>
            <person name="Yang H."/>
            <person name="Hasebe M."/>
            <person name="Li S."/>
            <person name="Pierce S.K."/>
            <person name="Wang J."/>
        </authorList>
    </citation>
    <scope>NUCLEOTIDE SEQUENCE [LARGE SCALE GENOMIC DNA]</scope>
    <source>
        <strain evidence="3">EC2010</strain>
        <tissue evidence="3">Whole organism of an adult</tissue>
    </source>
</reference>
<evidence type="ECO:0000313" key="3">
    <source>
        <dbReference type="EMBL" id="RUS88203.1"/>
    </source>
</evidence>
<dbReference type="EMBL" id="RQTK01000090">
    <property type="protein sequence ID" value="RUS88203.1"/>
    <property type="molecule type" value="Genomic_DNA"/>
</dbReference>
<dbReference type="Pfam" id="PF04832">
    <property type="entry name" value="SOUL"/>
    <property type="match status" value="1"/>
</dbReference>
<dbReference type="PANTHER" id="PTHR11220">
    <property type="entry name" value="HEME-BINDING PROTEIN-RELATED"/>
    <property type="match status" value="1"/>
</dbReference>
<dbReference type="STRING" id="188477.A0A433U324"/>
<dbReference type="Proteomes" id="UP000271974">
    <property type="component" value="Unassembled WGS sequence"/>
</dbReference>
<evidence type="ECO:0000256" key="1">
    <source>
        <dbReference type="ARBA" id="ARBA00009817"/>
    </source>
</evidence>
<keyword evidence="4" id="KW-1185">Reference proteome</keyword>
<dbReference type="PANTHER" id="PTHR11220:SF1">
    <property type="entry name" value="HEME-BINDING PROTEIN 2"/>
    <property type="match status" value="1"/>
</dbReference>
<name>A0A433U324_ELYCH</name>
<feature type="chain" id="PRO_5019109968" description="Heme-binding protein 2" evidence="2">
    <location>
        <begin position="20"/>
        <end position="208"/>
    </location>
</feature>
<comment type="similarity">
    <text evidence="1">Belongs to the HEBP family.</text>
</comment>
<feature type="signal peptide" evidence="2">
    <location>
        <begin position="1"/>
        <end position="19"/>
    </location>
</feature>
<comment type="caution">
    <text evidence="3">The sequence shown here is derived from an EMBL/GenBank/DDBJ whole genome shotgun (WGS) entry which is preliminary data.</text>
</comment>
<dbReference type="AlphaFoldDB" id="A0A433U324"/>